<evidence type="ECO:0000313" key="2">
    <source>
        <dbReference type="Proteomes" id="UP000492821"/>
    </source>
</evidence>
<dbReference type="AlphaFoldDB" id="A0A7E4V3D8"/>
<reference evidence="2" key="1">
    <citation type="journal article" date="2013" name="Genetics">
        <title>The draft genome and transcriptome of Panagrellus redivivus are shaped by the harsh demands of a free-living lifestyle.</title>
        <authorList>
            <person name="Srinivasan J."/>
            <person name="Dillman A.R."/>
            <person name="Macchietto M.G."/>
            <person name="Heikkinen L."/>
            <person name="Lakso M."/>
            <person name="Fracchia K.M."/>
            <person name="Antoshechkin I."/>
            <person name="Mortazavi A."/>
            <person name="Wong G."/>
            <person name="Sternberg P.W."/>
        </authorList>
    </citation>
    <scope>NUCLEOTIDE SEQUENCE [LARGE SCALE GENOMIC DNA]</scope>
    <source>
        <strain evidence="2">MT8872</strain>
    </source>
</reference>
<evidence type="ECO:0000313" key="3">
    <source>
        <dbReference type="WBParaSite" id="Pan_g16068.t1"/>
    </source>
</evidence>
<protein>
    <submittedName>
        <fullName evidence="3">Ribosome biogenesis protein NOP53</fullName>
    </submittedName>
</protein>
<name>A0A7E4V3D8_PANRE</name>
<keyword evidence="2" id="KW-1185">Reference proteome</keyword>
<proteinExistence type="predicted"/>
<feature type="region of interest" description="Disordered" evidence="1">
    <location>
        <begin position="1"/>
        <end position="21"/>
    </location>
</feature>
<organism evidence="2 3">
    <name type="scientific">Panagrellus redivivus</name>
    <name type="common">Microworm</name>
    <dbReference type="NCBI Taxonomy" id="6233"/>
    <lineage>
        <taxon>Eukaryota</taxon>
        <taxon>Metazoa</taxon>
        <taxon>Ecdysozoa</taxon>
        <taxon>Nematoda</taxon>
        <taxon>Chromadorea</taxon>
        <taxon>Rhabditida</taxon>
        <taxon>Tylenchina</taxon>
        <taxon>Panagrolaimomorpha</taxon>
        <taxon>Panagrolaimoidea</taxon>
        <taxon>Panagrolaimidae</taxon>
        <taxon>Panagrellus</taxon>
    </lineage>
</organism>
<dbReference type="WBParaSite" id="Pan_g16068.t1">
    <property type="protein sequence ID" value="Pan_g16068.t1"/>
    <property type="gene ID" value="Pan_g16068"/>
</dbReference>
<feature type="compositionally biased region" description="Basic residues" evidence="1">
    <location>
        <begin position="1"/>
        <end position="14"/>
    </location>
</feature>
<accession>A0A7E4V3D8</accession>
<dbReference type="Proteomes" id="UP000492821">
    <property type="component" value="Unassembled WGS sequence"/>
</dbReference>
<evidence type="ECO:0000256" key="1">
    <source>
        <dbReference type="SAM" id="MobiDB-lite"/>
    </source>
</evidence>
<sequence>MFSPKKSNKKRARKQARDVKRVPERAFLPKRKMPKYHRLIQNDLEAYYDEDYCVESEEEEEEKRPHMLLCDVMRVRHV</sequence>
<reference evidence="3" key="2">
    <citation type="submission" date="2020-10" db="UniProtKB">
        <authorList>
            <consortium name="WormBaseParasite"/>
        </authorList>
    </citation>
    <scope>IDENTIFICATION</scope>
</reference>